<proteinExistence type="predicted"/>
<sequence length="394" mass="46510">MEFKFEKSKLYNYLGKELVGELKRTKAYIAGGAITSLFCNREINDLDVYFRNEESMIDFLESLWDETGTYVASLTKKSILLLKNSLHIQLIHDRMYELPKEIFKAFDFTVCMGCYDFTTESFILHEDFLRHNAQRQLNFNPDTLYPVVSALRVQKYEDKGYEISKTEFLKIMLSCMKLEINSYDELKNHLGGMYGINLDKAFDETKEFSLEDAIIQISSLFHHESYFVKPVQIEFTNLDDIITQISKTPIKYIELKNKFYKIKSDGTLTKIHKKPENGIEVDKGEYFADKKLYKFVEKKDGRYFSYYDKDFEYTIGAEIQPKNDYLYFGFIEDVFDFSYKDRSNRVLLEALALPSSIKEYNDIAFLIEKCEILREVPEEEYKRFIEDSEINWGG</sequence>
<protein>
    <submittedName>
        <fullName evidence="1">Uncharacterized protein</fullName>
    </submittedName>
</protein>
<keyword evidence="2" id="KW-1185">Reference proteome</keyword>
<evidence type="ECO:0000313" key="2">
    <source>
        <dbReference type="Proteomes" id="UP000319432"/>
    </source>
</evidence>
<reference evidence="1 2" key="1">
    <citation type="submission" date="2018-11" db="EMBL/GenBank/DDBJ databases">
        <title>Phylogenetic determinants of toxin gene distribution in genomes of Brevibacillus laterosporus.</title>
        <authorList>
            <person name="Glare T.R."/>
            <person name="Durrant A."/>
            <person name="Berry C."/>
            <person name="Palma L."/>
            <person name="Ormskirk M."/>
            <person name="Cox M.O."/>
        </authorList>
    </citation>
    <scope>NUCLEOTIDE SEQUENCE [LARGE SCALE GENOMIC DNA]</scope>
    <source>
        <strain evidence="1 2">1821L</strain>
    </source>
</reference>
<dbReference type="Pfam" id="PF26128">
    <property type="entry name" value="Gad2"/>
    <property type="match status" value="1"/>
</dbReference>
<dbReference type="OrthoDB" id="2656564at2"/>
<evidence type="ECO:0000313" key="1">
    <source>
        <dbReference type="EMBL" id="QDX94674.1"/>
    </source>
</evidence>
<dbReference type="AlphaFoldDB" id="A0A518VCG5"/>
<organism evidence="1 2">
    <name type="scientific">Brevibacillus laterosporus</name>
    <name type="common">Bacillus laterosporus</name>
    <dbReference type="NCBI Taxonomy" id="1465"/>
    <lineage>
        <taxon>Bacteria</taxon>
        <taxon>Bacillati</taxon>
        <taxon>Bacillota</taxon>
        <taxon>Bacilli</taxon>
        <taxon>Bacillales</taxon>
        <taxon>Paenibacillaceae</taxon>
        <taxon>Brevibacillus</taxon>
    </lineage>
</organism>
<dbReference type="Proteomes" id="UP000319432">
    <property type="component" value="Chromosome"/>
</dbReference>
<name>A0A518VCG5_BRELA</name>
<gene>
    <name evidence="1" type="ORF">EEL30_21780</name>
</gene>
<dbReference type="EMBL" id="CP033464">
    <property type="protein sequence ID" value="QDX94674.1"/>
    <property type="molecule type" value="Genomic_DNA"/>
</dbReference>
<accession>A0A518VCG5</accession>